<dbReference type="AlphaFoldDB" id="A0A7X9ZTL8"/>
<comment type="caution">
    <text evidence="3">The sequence shown here is derived from an EMBL/GenBank/DDBJ whole genome shotgun (WGS) entry which is preliminary data.</text>
</comment>
<feature type="transmembrane region" description="Helical" evidence="1">
    <location>
        <begin position="44"/>
        <end position="61"/>
    </location>
</feature>
<dbReference type="EMBL" id="JABBFV010000016">
    <property type="protein sequence ID" value="NML12143.1"/>
    <property type="molecule type" value="Genomic_DNA"/>
</dbReference>
<keyword evidence="1" id="KW-1133">Transmembrane helix</keyword>
<evidence type="ECO:0000313" key="3">
    <source>
        <dbReference type="EMBL" id="NML12143.1"/>
    </source>
</evidence>
<keyword evidence="1" id="KW-0812">Transmembrane</keyword>
<dbReference type="Proteomes" id="UP000519023">
    <property type="component" value="Unassembled WGS sequence"/>
</dbReference>
<proteinExistence type="predicted"/>
<gene>
    <name evidence="3" type="ORF">HHL08_18660</name>
</gene>
<dbReference type="InterPro" id="IPR009495">
    <property type="entry name" value="NrsF"/>
</dbReference>
<evidence type="ECO:0000256" key="2">
    <source>
        <dbReference type="SAM" id="SignalP"/>
    </source>
</evidence>
<sequence length="70" mass="7788">MTGFWPIVLLFALVAAVSMAEMAHASPGDWFAMRLGDTRKKCRWLVLMLSAAPIFGLIAASQRRLGRPVW</sequence>
<accession>A0A7X9ZTL8</accession>
<name>A0A7X9ZTL8_9SPHN</name>
<feature type="signal peptide" evidence="2">
    <location>
        <begin position="1"/>
        <end position="25"/>
    </location>
</feature>
<evidence type="ECO:0000256" key="1">
    <source>
        <dbReference type="SAM" id="Phobius"/>
    </source>
</evidence>
<evidence type="ECO:0000313" key="4">
    <source>
        <dbReference type="Proteomes" id="UP000519023"/>
    </source>
</evidence>
<organism evidence="3 4">
    <name type="scientific">Sphingobium psychrophilum</name>
    <dbReference type="NCBI Taxonomy" id="2728834"/>
    <lineage>
        <taxon>Bacteria</taxon>
        <taxon>Pseudomonadati</taxon>
        <taxon>Pseudomonadota</taxon>
        <taxon>Alphaproteobacteria</taxon>
        <taxon>Sphingomonadales</taxon>
        <taxon>Sphingomonadaceae</taxon>
        <taxon>Sphingobium</taxon>
    </lineage>
</organism>
<protein>
    <submittedName>
        <fullName evidence="3">DUF1109 family protein</fullName>
    </submittedName>
</protein>
<keyword evidence="2" id="KW-0732">Signal</keyword>
<reference evidence="3 4" key="1">
    <citation type="submission" date="2020-04" db="EMBL/GenBank/DDBJ databases">
        <title>Sphingobium sp. AR-3-1 isolated from Arctic soil.</title>
        <authorList>
            <person name="Dahal R.H."/>
            <person name="Chaudhary D.K."/>
        </authorList>
    </citation>
    <scope>NUCLEOTIDE SEQUENCE [LARGE SCALE GENOMIC DNA]</scope>
    <source>
        <strain evidence="3 4">AR-3-1</strain>
    </source>
</reference>
<dbReference type="Pfam" id="PF06532">
    <property type="entry name" value="NrsF"/>
    <property type="match status" value="1"/>
</dbReference>
<keyword evidence="4" id="KW-1185">Reference proteome</keyword>
<feature type="chain" id="PRO_5030535821" evidence="2">
    <location>
        <begin position="26"/>
        <end position="70"/>
    </location>
</feature>
<keyword evidence="1" id="KW-0472">Membrane</keyword>